<reference evidence="2 3" key="1">
    <citation type="submission" date="2018-05" db="EMBL/GenBank/DDBJ databases">
        <title>Whole genome sequencing for identification of molecular markers to develop diagnostic detection tools for the regulated plant pathogen Lachnellula willkommii.</title>
        <authorList>
            <person name="Giroux E."/>
            <person name="Bilodeau G."/>
        </authorList>
    </citation>
    <scope>NUCLEOTIDE SEQUENCE [LARGE SCALE GENOMIC DNA]</scope>
    <source>
        <strain evidence="2 3">CBS 625.97</strain>
    </source>
</reference>
<dbReference type="InterPro" id="IPR021838">
    <property type="entry name" value="DUF3431"/>
</dbReference>
<dbReference type="Proteomes" id="UP000481288">
    <property type="component" value="Unassembled WGS sequence"/>
</dbReference>
<sequence length="704" mass="76815">MTSAESRAIEFAPLRGFDAEEAQNVYHGGEIEEDLEAGASRSEPSPIRAFIWMICSATAIYTTKRLMINHVYHYPLTIAFRSYVVLGVVYIIALRMGSESTTANKAKILQGMRKPSGNGPLLSFCSTAMIPAAVAAAASLPMLLEGLLHMPSLPVLVMLFPLIYAAESLILFTCCSQSRSQSWLPWEALVAMGASAVVLYNEYRLMVPGLVWGVLGILFIGLARGCFVIGSERSGSDLAVQAKLKAYHGFIIMTLLFGMLFSGISAYFLEHIESIYPASLSTIALMVVQYSSIVGVAFSGTSLLAYSPIFFQDPRARFSNIPLHSTEFIVSFLSSVLVLLASIYSNPVPVISWIQITAYLSASFVLAGAGGIHAYVVKAVDASKRLPKPTNPEIRKPSGVFSGLALFIVVILFSGSLSFLASTSVNSVDQSLPSTFDLAYTPETRFDIVVSIYNEDPGMVKEMLEAVKATAMLKSLEPNVIIYTKDQTADLSKLKETTGANAVEFLENLGREGATYLHHIVDKWDSLAEQTMFIQAHAHNMRELIPRIDDYLVPETGMLSLGFTGVQCDCETCGDRWGWEDKYDAIPVLYEKIYSESCSPNTPILLSYKGQFVASARRIRGISKSIYGGLLETITSKDGWSHNQTYVGGAVDRPDNPYFGFTVERIWSLLMQCATDGRVAAKCPSLLSGMGRGGVVGDCQCLDR</sequence>
<feature type="transmembrane region" description="Helical" evidence="1">
    <location>
        <begin position="80"/>
        <end position="98"/>
    </location>
</feature>
<keyword evidence="3" id="KW-1185">Reference proteome</keyword>
<feature type="transmembrane region" description="Helical" evidence="1">
    <location>
        <begin position="49"/>
        <end position="68"/>
    </location>
</feature>
<keyword evidence="1" id="KW-0812">Transmembrane</keyword>
<protein>
    <submittedName>
        <fullName evidence="2">Uncharacterized protein</fullName>
    </submittedName>
</protein>
<feature type="transmembrane region" description="Helical" evidence="1">
    <location>
        <begin position="119"/>
        <end position="140"/>
    </location>
</feature>
<gene>
    <name evidence="2" type="ORF">LCER1_G007471</name>
</gene>
<feature type="transmembrane region" description="Helical" evidence="1">
    <location>
        <begin position="289"/>
        <end position="311"/>
    </location>
</feature>
<feature type="transmembrane region" description="Helical" evidence="1">
    <location>
        <begin position="152"/>
        <end position="172"/>
    </location>
</feature>
<keyword evidence="1" id="KW-0472">Membrane</keyword>
<comment type="caution">
    <text evidence="2">The sequence shown here is derived from an EMBL/GenBank/DDBJ whole genome shotgun (WGS) entry which is preliminary data.</text>
</comment>
<feature type="transmembrane region" description="Helical" evidence="1">
    <location>
        <begin position="209"/>
        <end position="229"/>
    </location>
</feature>
<dbReference type="PANTHER" id="PTHR37490">
    <property type="entry name" value="EXPRESSED PROTEIN"/>
    <property type="match status" value="1"/>
</dbReference>
<evidence type="ECO:0000313" key="3">
    <source>
        <dbReference type="Proteomes" id="UP000481288"/>
    </source>
</evidence>
<keyword evidence="1" id="KW-1133">Transmembrane helix</keyword>
<dbReference type="AlphaFoldDB" id="A0A7D8YLZ3"/>
<organism evidence="2 3">
    <name type="scientific">Lachnellula cervina</name>
    <dbReference type="NCBI Taxonomy" id="1316786"/>
    <lineage>
        <taxon>Eukaryota</taxon>
        <taxon>Fungi</taxon>
        <taxon>Dikarya</taxon>
        <taxon>Ascomycota</taxon>
        <taxon>Pezizomycotina</taxon>
        <taxon>Leotiomycetes</taxon>
        <taxon>Helotiales</taxon>
        <taxon>Lachnaceae</taxon>
        <taxon>Lachnellula</taxon>
    </lineage>
</organism>
<accession>A0A7D8YLZ3</accession>
<dbReference type="PANTHER" id="PTHR37490:SF1">
    <property type="entry name" value="GLYCOSYLTRANSFERASE 2-LIKE DOMAIN-CONTAINING PROTEIN"/>
    <property type="match status" value="1"/>
</dbReference>
<dbReference type="Pfam" id="PF11913">
    <property type="entry name" value="DUF3431"/>
    <property type="match status" value="1"/>
</dbReference>
<dbReference type="EMBL" id="QGMG01000886">
    <property type="protein sequence ID" value="TVY51172.1"/>
    <property type="molecule type" value="Genomic_DNA"/>
</dbReference>
<feature type="transmembrane region" description="Helical" evidence="1">
    <location>
        <begin position="356"/>
        <end position="377"/>
    </location>
</feature>
<proteinExistence type="predicted"/>
<evidence type="ECO:0000313" key="2">
    <source>
        <dbReference type="EMBL" id="TVY51172.1"/>
    </source>
</evidence>
<feature type="transmembrane region" description="Helical" evidence="1">
    <location>
        <begin position="398"/>
        <end position="421"/>
    </location>
</feature>
<evidence type="ECO:0000256" key="1">
    <source>
        <dbReference type="SAM" id="Phobius"/>
    </source>
</evidence>
<feature type="transmembrane region" description="Helical" evidence="1">
    <location>
        <begin position="250"/>
        <end position="269"/>
    </location>
</feature>
<feature type="transmembrane region" description="Helical" evidence="1">
    <location>
        <begin position="184"/>
        <end position="203"/>
    </location>
</feature>
<feature type="transmembrane region" description="Helical" evidence="1">
    <location>
        <begin position="323"/>
        <end position="344"/>
    </location>
</feature>
<dbReference type="OrthoDB" id="28755at2759"/>
<name>A0A7D8YLZ3_9HELO</name>